<protein>
    <submittedName>
        <fullName evidence="1">Uncharacterized protein</fullName>
    </submittedName>
</protein>
<name>D8RXM0_SELML</name>
<gene>
    <name evidence="1" type="ORF">SELMODRAFT_415949</name>
</gene>
<organism evidence="2">
    <name type="scientific">Selaginella moellendorffii</name>
    <name type="common">Spikemoss</name>
    <dbReference type="NCBI Taxonomy" id="88036"/>
    <lineage>
        <taxon>Eukaryota</taxon>
        <taxon>Viridiplantae</taxon>
        <taxon>Streptophyta</taxon>
        <taxon>Embryophyta</taxon>
        <taxon>Tracheophyta</taxon>
        <taxon>Lycopodiopsida</taxon>
        <taxon>Selaginellales</taxon>
        <taxon>Selaginellaceae</taxon>
        <taxon>Selaginella</taxon>
    </lineage>
</organism>
<keyword evidence="2" id="KW-1185">Reference proteome</keyword>
<dbReference type="EMBL" id="GL377594">
    <property type="protein sequence ID" value="EFJ22760.1"/>
    <property type="molecule type" value="Genomic_DNA"/>
</dbReference>
<evidence type="ECO:0000313" key="1">
    <source>
        <dbReference type="EMBL" id="EFJ22760.1"/>
    </source>
</evidence>
<dbReference type="Gramene" id="EFJ22760">
    <property type="protein sequence ID" value="EFJ22760"/>
    <property type="gene ID" value="SELMODRAFT_415949"/>
</dbReference>
<reference evidence="1 2" key="1">
    <citation type="journal article" date="2011" name="Science">
        <title>The Selaginella genome identifies genetic changes associated with the evolution of vascular plants.</title>
        <authorList>
            <person name="Banks J.A."/>
            <person name="Nishiyama T."/>
            <person name="Hasebe M."/>
            <person name="Bowman J.L."/>
            <person name="Gribskov M."/>
            <person name="dePamphilis C."/>
            <person name="Albert V.A."/>
            <person name="Aono N."/>
            <person name="Aoyama T."/>
            <person name="Ambrose B.A."/>
            <person name="Ashton N.W."/>
            <person name="Axtell M.J."/>
            <person name="Barker E."/>
            <person name="Barker M.S."/>
            <person name="Bennetzen J.L."/>
            <person name="Bonawitz N.D."/>
            <person name="Chapple C."/>
            <person name="Cheng C."/>
            <person name="Correa L.G."/>
            <person name="Dacre M."/>
            <person name="DeBarry J."/>
            <person name="Dreyer I."/>
            <person name="Elias M."/>
            <person name="Engstrom E.M."/>
            <person name="Estelle M."/>
            <person name="Feng L."/>
            <person name="Finet C."/>
            <person name="Floyd S.K."/>
            <person name="Frommer W.B."/>
            <person name="Fujita T."/>
            <person name="Gramzow L."/>
            <person name="Gutensohn M."/>
            <person name="Harholt J."/>
            <person name="Hattori M."/>
            <person name="Heyl A."/>
            <person name="Hirai T."/>
            <person name="Hiwatashi Y."/>
            <person name="Ishikawa M."/>
            <person name="Iwata M."/>
            <person name="Karol K.G."/>
            <person name="Koehler B."/>
            <person name="Kolukisaoglu U."/>
            <person name="Kubo M."/>
            <person name="Kurata T."/>
            <person name="Lalonde S."/>
            <person name="Li K."/>
            <person name="Li Y."/>
            <person name="Litt A."/>
            <person name="Lyons E."/>
            <person name="Manning G."/>
            <person name="Maruyama T."/>
            <person name="Michael T.P."/>
            <person name="Mikami K."/>
            <person name="Miyazaki S."/>
            <person name="Morinaga S."/>
            <person name="Murata T."/>
            <person name="Mueller-Roeber B."/>
            <person name="Nelson D.R."/>
            <person name="Obara M."/>
            <person name="Oguri Y."/>
            <person name="Olmstead R.G."/>
            <person name="Onodera N."/>
            <person name="Petersen B.L."/>
            <person name="Pils B."/>
            <person name="Prigge M."/>
            <person name="Rensing S.A."/>
            <person name="Riano-Pachon D.M."/>
            <person name="Roberts A.W."/>
            <person name="Sato Y."/>
            <person name="Scheller H.V."/>
            <person name="Schulz B."/>
            <person name="Schulz C."/>
            <person name="Shakirov E.V."/>
            <person name="Shibagaki N."/>
            <person name="Shinohara N."/>
            <person name="Shippen D.E."/>
            <person name="Soerensen I."/>
            <person name="Sotooka R."/>
            <person name="Sugimoto N."/>
            <person name="Sugita M."/>
            <person name="Sumikawa N."/>
            <person name="Tanurdzic M."/>
            <person name="Theissen G."/>
            <person name="Ulvskov P."/>
            <person name="Wakazuki S."/>
            <person name="Weng J.K."/>
            <person name="Willats W.W."/>
            <person name="Wipf D."/>
            <person name="Wolf P.G."/>
            <person name="Yang L."/>
            <person name="Zimmer A.D."/>
            <person name="Zhu Q."/>
            <person name="Mitros T."/>
            <person name="Hellsten U."/>
            <person name="Loque D."/>
            <person name="Otillar R."/>
            <person name="Salamov A."/>
            <person name="Schmutz J."/>
            <person name="Shapiro H."/>
            <person name="Lindquist E."/>
            <person name="Lucas S."/>
            <person name="Rokhsar D."/>
            <person name="Grigoriev I.V."/>
        </authorList>
    </citation>
    <scope>NUCLEOTIDE SEQUENCE [LARGE SCALE GENOMIC DNA]</scope>
</reference>
<dbReference type="AlphaFoldDB" id="D8RXM0"/>
<dbReference type="Proteomes" id="UP000001514">
    <property type="component" value="Unassembled WGS sequence"/>
</dbReference>
<dbReference type="InParanoid" id="D8RXM0"/>
<dbReference type="HOGENOM" id="CLU_1177122_0_0_1"/>
<evidence type="ECO:0000313" key="2">
    <source>
        <dbReference type="Proteomes" id="UP000001514"/>
    </source>
</evidence>
<sequence length="236" mass="26129">MEPALGMLQGRRASITKSSYKARVPLATQIFTSLMGDQEGTDRSVVAGCRQQRRTVVIASCLESACFNVNGSHCLAKAFGMPYVVVSSLEELNPGGLIQLTTITSDTHIEAGCSTSSVCFYILFLARWKRNHTIHCSMNEGATQSFATLLNKQFGSQHDSEARNQLKASKILHSKMQQHKRHHFRSTPRKFQAKIEEEKVVTTHKVLQVDEVAKADGICPSKLFAQRISQVCGLTM</sequence>
<accession>D8RXM0</accession>
<dbReference type="KEGG" id="smo:SELMODRAFT_415949"/>
<proteinExistence type="predicted"/>